<reference evidence="1 2" key="1">
    <citation type="submission" date="2017-11" db="EMBL/GenBank/DDBJ databases">
        <title>Draft Genome Sequence of Sporolactobacillus inulinus NBRC 111894 Isolated from Koso, a Japanese Sugar-Vegetable Fermented Beverage.</title>
        <authorList>
            <person name="Chiou T.Y."/>
            <person name="Oshima K."/>
            <person name="Suda W."/>
            <person name="Hattori M."/>
            <person name="Takahashi T."/>
        </authorList>
    </citation>
    <scope>NUCLEOTIDE SEQUENCE [LARGE SCALE GENOMIC DNA]</scope>
    <source>
        <strain evidence="1 2">NBRC111894</strain>
    </source>
</reference>
<dbReference type="Gene3D" id="3.60.20.40">
    <property type="match status" value="1"/>
</dbReference>
<keyword evidence="1" id="KW-0012">Acyltransferase</keyword>
<dbReference type="SUPFAM" id="SSF56235">
    <property type="entry name" value="N-terminal nucleophile aminohydrolases (Ntn hydrolases)"/>
    <property type="match status" value="1"/>
</dbReference>
<dbReference type="InterPro" id="IPR052896">
    <property type="entry name" value="GGT-like_enzyme"/>
</dbReference>
<dbReference type="PANTHER" id="PTHR43881">
    <property type="entry name" value="GAMMA-GLUTAMYLTRANSPEPTIDASE (AFU_ORTHOLOGUE AFUA_4G13580)"/>
    <property type="match status" value="1"/>
</dbReference>
<gene>
    <name evidence="1" type="ORF">NBRC111894_2758</name>
</gene>
<dbReference type="Pfam" id="PF01019">
    <property type="entry name" value="G_glu_transpept"/>
    <property type="match status" value="1"/>
</dbReference>
<dbReference type="InterPro" id="IPR043137">
    <property type="entry name" value="GGT_ssub_C"/>
</dbReference>
<keyword evidence="1" id="KW-0808">Transferase</keyword>
<name>A0A4Y1ZE25_9BACL</name>
<protein>
    <submittedName>
        <fullName evidence="1">Gamma-glutamyltranspeptidase</fullName>
        <ecNumber evidence="1">2.3.2.2</ecNumber>
    </submittedName>
</protein>
<dbReference type="InterPro" id="IPR029055">
    <property type="entry name" value="Ntn_hydrolases_N"/>
</dbReference>
<comment type="caution">
    <text evidence="1">The sequence shown here is derived from an EMBL/GenBank/DDBJ whole genome shotgun (WGS) entry which is preliminary data.</text>
</comment>
<accession>A0A4Y1ZE25</accession>
<dbReference type="PANTHER" id="PTHR43881:SF1">
    <property type="entry name" value="GAMMA-GLUTAMYLTRANSPEPTIDASE (AFU_ORTHOLOGUE AFUA_4G13580)"/>
    <property type="match status" value="1"/>
</dbReference>
<dbReference type="EC" id="2.3.2.2" evidence="1"/>
<sequence length="154" mass="16677">MIPGTGIAMQNRGYTFSLDPQDANALKPGKKTYHTIIPGFLSRNGQPVGPFGVMGGYMQPQGHLQVISRLIDEHLHPQAALDAPRWQWLENKTVLVEPSFPNAAAQALARRGHDIRVALDTGSFGRGQIIWRDPKTGVLAGGTESRADGVVAAW</sequence>
<evidence type="ECO:0000313" key="2">
    <source>
        <dbReference type="Proteomes" id="UP000319716"/>
    </source>
</evidence>
<dbReference type="Proteomes" id="UP000319716">
    <property type="component" value="Unassembled WGS sequence"/>
</dbReference>
<proteinExistence type="predicted"/>
<evidence type="ECO:0000313" key="1">
    <source>
        <dbReference type="EMBL" id="GAY77204.1"/>
    </source>
</evidence>
<dbReference type="EMBL" id="BEXB01000022">
    <property type="protein sequence ID" value="GAY77204.1"/>
    <property type="molecule type" value="Genomic_DNA"/>
</dbReference>
<dbReference type="GO" id="GO:0103068">
    <property type="term" value="F:leukotriene C4 gamma-glutamyl transferase activity"/>
    <property type="evidence" value="ECO:0007669"/>
    <property type="project" value="UniProtKB-EC"/>
</dbReference>
<organism evidence="1 2">
    <name type="scientific">Sporolactobacillus inulinus</name>
    <dbReference type="NCBI Taxonomy" id="2078"/>
    <lineage>
        <taxon>Bacteria</taxon>
        <taxon>Bacillati</taxon>
        <taxon>Bacillota</taxon>
        <taxon>Bacilli</taxon>
        <taxon>Bacillales</taxon>
        <taxon>Sporolactobacillaceae</taxon>
        <taxon>Sporolactobacillus</taxon>
    </lineage>
</organism>
<dbReference type="AlphaFoldDB" id="A0A4Y1ZE25"/>